<dbReference type="Gene3D" id="3.40.50.150">
    <property type="entry name" value="Vaccinia Virus protein VP39"/>
    <property type="match status" value="1"/>
</dbReference>
<gene>
    <name evidence="1" type="ORF">FIA58_017950</name>
</gene>
<dbReference type="Pfam" id="PF13489">
    <property type="entry name" value="Methyltransf_23"/>
    <property type="match status" value="1"/>
</dbReference>
<keyword evidence="1" id="KW-0808">Transferase</keyword>
<comment type="caution">
    <text evidence="1">The sequence shown here is derived from an EMBL/GenBank/DDBJ whole genome shotgun (WGS) entry which is preliminary data.</text>
</comment>
<reference evidence="2" key="1">
    <citation type="submission" date="2019-05" db="EMBL/GenBank/DDBJ databases">
        <title>Flavobacterium profundi sp. nov., isolated from a deep-sea seamount.</title>
        <authorList>
            <person name="Zhang D.-C."/>
        </authorList>
    </citation>
    <scope>NUCLEOTIDE SEQUENCE [LARGE SCALE GENOMIC DNA]</scope>
    <source>
        <strain evidence="2">EC11</strain>
    </source>
</reference>
<accession>A0ABX0IXU1</accession>
<dbReference type="EMBL" id="VEVQ02000015">
    <property type="protein sequence ID" value="NHN27567.1"/>
    <property type="molecule type" value="Genomic_DNA"/>
</dbReference>
<keyword evidence="1" id="KW-0489">Methyltransferase</keyword>
<sequence>MYSRIKNSIVKIVPKKILFKIEPYLRELYSINKKGNNHFCNICYFKNTNWIILQNKDNLCPNCGSLSRDRRLYKIISENYLKKDLGILDFSPSRSLFRKWKKEKNINYTASDLSGDFIADVKFNITNINQRDNKYNLIICFHILEHVIDDIKAMKELYRILTNEGTLLIQTPFKEGDIYEDYSIISEIERLKHFGQEDHVRIYSIEGLKDRLESIGFSIKVLNFRKDDYYGFSENETILIAKKKLCLYFQ</sequence>
<dbReference type="Proteomes" id="UP000817854">
    <property type="component" value="Unassembled WGS sequence"/>
</dbReference>
<evidence type="ECO:0000313" key="1">
    <source>
        <dbReference type="EMBL" id="NHN27567.1"/>
    </source>
</evidence>
<evidence type="ECO:0000313" key="2">
    <source>
        <dbReference type="Proteomes" id="UP000817854"/>
    </source>
</evidence>
<reference evidence="1 2" key="3">
    <citation type="submission" date="2020-02" db="EMBL/GenBank/DDBJ databases">
        <title>Flavobacterium profundi sp. nov., isolated from a deep-sea seamount.</title>
        <authorList>
            <person name="Zhang D.-C."/>
        </authorList>
    </citation>
    <scope>NUCLEOTIDE SEQUENCE [LARGE SCALE GENOMIC DNA]</scope>
    <source>
        <strain evidence="1 2">EC11</strain>
    </source>
</reference>
<organism evidence="1 2">
    <name type="scientific">Flavobacterium jejuense</name>
    <dbReference type="NCBI Taxonomy" id="1544455"/>
    <lineage>
        <taxon>Bacteria</taxon>
        <taxon>Pseudomonadati</taxon>
        <taxon>Bacteroidota</taxon>
        <taxon>Flavobacteriia</taxon>
        <taxon>Flavobacteriales</taxon>
        <taxon>Flavobacteriaceae</taxon>
        <taxon>Flavobacterium</taxon>
    </lineage>
</organism>
<dbReference type="GO" id="GO:0008168">
    <property type="term" value="F:methyltransferase activity"/>
    <property type="evidence" value="ECO:0007669"/>
    <property type="project" value="UniProtKB-KW"/>
</dbReference>
<name>A0ABX0IXU1_9FLAO</name>
<protein>
    <submittedName>
        <fullName evidence="1">Class I SAM-dependent methyltransferase</fullName>
    </submittedName>
</protein>
<dbReference type="RefSeq" id="WP_140964079.1">
    <property type="nucleotide sequence ID" value="NZ_VEVQ02000015.1"/>
</dbReference>
<proteinExistence type="predicted"/>
<keyword evidence="2" id="KW-1185">Reference proteome</keyword>
<dbReference type="InterPro" id="IPR029063">
    <property type="entry name" value="SAM-dependent_MTases_sf"/>
</dbReference>
<dbReference type="SUPFAM" id="SSF53335">
    <property type="entry name" value="S-adenosyl-L-methionine-dependent methyltransferases"/>
    <property type="match status" value="1"/>
</dbReference>
<dbReference type="GO" id="GO:0032259">
    <property type="term" value="P:methylation"/>
    <property type="evidence" value="ECO:0007669"/>
    <property type="project" value="UniProtKB-KW"/>
</dbReference>
<reference evidence="1 2" key="2">
    <citation type="submission" date="2019-05" db="EMBL/GenBank/DDBJ databases">
        <authorList>
            <person name="Lianzixin W."/>
        </authorList>
    </citation>
    <scope>NUCLEOTIDE SEQUENCE [LARGE SCALE GENOMIC DNA]</scope>
    <source>
        <strain evidence="1 2">EC11</strain>
    </source>
</reference>